<keyword evidence="1 4" id="KW-0808">Transferase</keyword>
<dbReference type="EMBL" id="LGKN01000004">
    <property type="protein sequence ID" value="KPL88317.1"/>
    <property type="molecule type" value="Genomic_DNA"/>
</dbReference>
<dbReference type="RefSeq" id="WP_054491641.1">
    <property type="nucleotide sequence ID" value="NZ_BBZA01000007.1"/>
</dbReference>
<accession>A0A0M9UBC2</accession>
<dbReference type="FunCoup" id="A0A0M9UBC2">
    <property type="interactions" value="137"/>
</dbReference>
<evidence type="ECO:0000313" key="4">
    <source>
        <dbReference type="EMBL" id="GAP61688.1"/>
    </source>
</evidence>
<dbReference type="SUPFAM" id="SSF53613">
    <property type="entry name" value="Ribokinase-like"/>
    <property type="match status" value="1"/>
</dbReference>
<dbReference type="PATRIC" id="fig|872965.6.peg.1160"/>
<dbReference type="AlphaFoldDB" id="A0A0M9UBC2"/>
<reference evidence="4 6" key="1">
    <citation type="journal article" date="2015" name="Genome Announc.">
        <title>Draft Genome Sequence of a Heterotrophic Facultative Anaerobic Thermophilic Bacterium, Ardenticatena maritima Strain 110ST.</title>
        <authorList>
            <person name="Kawaichi S."/>
            <person name="Yoshida T."/>
            <person name="Sako Y."/>
            <person name="Nakamura R."/>
        </authorList>
    </citation>
    <scope>NUCLEOTIDE SEQUENCE [LARGE SCALE GENOMIC DNA]</scope>
    <source>
        <strain evidence="4 6">110S</strain>
    </source>
</reference>
<dbReference type="PROSITE" id="PS00584">
    <property type="entry name" value="PFKB_KINASES_2"/>
    <property type="match status" value="1"/>
</dbReference>
<evidence type="ECO:0000313" key="6">
    <source>
        <dbReference type="Proteomes" id="UP000037784"/>
    </source>
</evidence>
<comment type="caution">
    <text evidence="4">The sequence shown here is derived from an EMBL/GenBank/DDBJ whole genome shotgun (WGS) entry which is preliminary data.</text>
</comment>
<dbReference type="InterPro" id="IPR029056">
    <property type="entry name" value="Ribokinase-like"/>
</dbReference>
<feature type="domain" description="Carbohydrate kinase PfkB" evidence="3">
    <location>
        <begin position="14"/>
        <end position="300"/>
    </location>
</feature>
<evidence type="ECO:0000256" key="2">
    <source>
        <dbReference type="ARBA" id="ARBA00022777"/>
    </source>
</evidence>
<dbReference type="STRING" id="872965.SE16_05670"/>
<dbReference type="EC" id="2.7.1.15" evidence="4"/>
<protein>
    <submittedName>
        <fullName evidence="4">Ribokinase</fullName>
        <ecNumber evidence="4">2.7.1.15</ecNumber>
    </submittedName>
</protein>
<gene>
    <name evidence="4" type="primary">rbsK</name>
    <name evidence="4" type="ORF">ARMA_0111</name>
    <name evidence="5" type="ORF">SE16_05670</name>
</gene>
<dbReference type="OrthoDB" id="9813569at2"/>
<dbReference type="PROSITE" id="PS00583">
    <property type="entry name" value="PFKB_KINASES_1"/>
    <property type="match status" value="1"/>
</dbReference>
<dbReference type="GO" id="GO:0004747">
    <property type="term" value="F:ribokinase activity"/>
    <property type="evidence" value="ECO:0007669"/>
    <property type="project" value="UniProtKB-EC"/>
</dbReference>
<dbReference type="InterPro" id="IPR002173">
    <property type="entry name" value="Carboh/pur_kinase_PfkB_CS"/>
</dbReference>
<dbReference type="InParanoid" id="A0A0M9UBC2"/>
<organism evidence="4 6">
    <name type="scientific">Ardenticatena maritima</name>
    <dbReference type="NCBI Taxonomy" id="872965"/>
    <lineage>
        <taxon>Bacteria</taxon>
        <taxon>Bacillati</taxon>
        <taxon>Chloroflexota</taxon>
        <taxon>Ardenticatenia</taxon>
        <taxon>Ardenticatenales</taxon>
        <taxon>Ardenticatenaceae</taxon>
        <taxon>Ardenticatena</taxon>
    </lineage>
</organism>
<dbReference type="Proteomes" id="UP000050502">
    <property type="component" value="Unassembled WGS sequence"/>
</dbReference>
<reference evidence="5 7" key="2">
    <citation type="submission" date="2015-07" db="EMBL/GenBank/DDBJ databases">
        <title>Whole genome sequence of Ardenticatena maritima DSM 23922.</title>
        <authorList>
            <person name="Hemp J."/>
            <person name="Ward L.M."/>
            <person name="Pace L.A."/>
            <person name="Fischer W.W."/>
        </authorList>
    </citation>
    <scope>NUCLEOTIDE SEQUENCE [LARGE SCALE GENOMIC DNA]</scope>
    <source>
        <strain evidence="5 7">110S</strain>
    </source>
</reference>
<dbReference type="PANTHER" id="PTHR10584:SF167">
    <property type="entry name" value="PFKB DOMAIN PROTEIN"/>
    <property type="match status" value="1"/>
</dbReference>
<proteinExistence type="predicted"/>
<dbReference type="Proteomes" id="UP000037784">
    <property type="component" value="Unassembled WGS sequence"/>
</dbReference>
<keyword evidence="6" id="KW-1185">Reference proteome</keyword>
<dbReference type="Gene3D" id="3.40.1190.20">
    <property type="match status" value="1"/>
</dbReference>
<name>A0A0M9UBC2_9CHLR</name>
<reference evidence="6" key="3">
    <citation type="submission" date="2015-08" db="EMBL/GenBank/DDBJ databases">
        <title>Draft Genome Sequence of a Heterotrophic Facultative Anaerobic Bacterium Ardenticatena maritima Strain 110S.</title>
        <authorList>
            <person name="Kawaichi S."/>
            <person name="Yoshida T."/>
            <person name="Sako Y."/>
            <person name="Nakamura R."/>
        </authorList>
    </citation>
    <scope>NUCLEOTIDE SEQUENCE [LARGE SCALE GENOMIC DNA]</scope>
    <source>
        <strain evidence="6">110S</strain>
    </source>
</reference>
<dbReference type="EMBL" id="BBZA01000007">
    <property type="protein sequence ID" value="GAP61688.1"/>
    <property type="molecule type" value="Genomic_DNA"/>
</dbReference>
<keyword evidence="2 4" id="KW-0418">Kinase</keyword>
<evidence type="ECO:0000313" key="5">
    <source>
        <dbReference type="EMBL" id="KPL88317.1"/>
    </source>
</evidence>
<dbReference type="PANTHER" id="PTHR10584">
    <property type="entry name" value="SUGAR KINASE"/>
    <property type="match status" value="1"/>
</dbReference>
<evidence type="ECO:0000259" key="3">
    <source>
        <dbReference type="Pfam" id="PF00294"/>
    </source>
</evidence>
<evidence type="ECO:0000313" key="7">
    <source>
        <dbReference type="Proteomes" id="UP000050502"/>
    </source>
</evidence>
<sequence length="316" mass="33192">MTPTPAILVCGNVTLDITCAPVDDVPRHDSLLFEHGTLSAGGSASNVAVGVAALGEPVALVACTGDDATADLLHHTWRRVGVQTQAIRRLPDTPTSLTICLVDSHAQPRFLHTFGANRALTSADIRRAVHALPSARFIYIGGYFVLPALLTPDFADTLAEARRQGRFTLLDVTLSPTMQDPSPLWALLPHLDIFLCNETEALRLTGAPTVAAATTTLLDKGAHCVIVKRGANGCDLATHQERRTIPAPPVAHVVDTTGAGDAFGAGLVVALARGASLEEACRAGHTAAARVITAHGAISAWLNAEPKSNETRSRQP</sequence>
<evidence type="ECO:0000256" key="1">
    <source>
        <dbReference type="ARBA" id="ARBA00022679"/>
    </source>
</evidence>
<dbReference type="InterPro" id="IPR011611">
    <property type="entry name" value="PfkB_dom"/>
</dbReference>
<dbReference type="Pfam" id="PF00294">
    <property type="entry name" value="PfkB"/>
    <property type="match status" value="1"/>
</dbReference>